<reference evidence="2 3" key="1">
    <citation type="submission" date="2015-07" db="EMBL/GenBank/DDBJ databases">
        <title>Genome sequence of Ornatilinea apprima DSM 23815.</title>
        <authorList>
            <person name="Hemp J."/>
            <person name="Ward L.M."/>
            <person name="Pace L.A."/>
            <person name="Fischer W.W."/>
        </authorList>
    </citation>
    <scope>NUCLEOTIDE SEQUENCE [LARGE SCALE GENOMIC DNA]</scope>
    <source>
        <strain evidence="2 3">P3M-1</strain>
    </source>
</reference>
<proteinExistence type="predicted"/>
<feature type="domain" description="PKD" evidence="1">
    <location>
        <begin position="70"/>
        <end position="97"/>
    </location>
</feature>
<dbReference type="SUPFAM" id="SSF51445">
    <property type="entry name" value="(Trans)glycosidases"/>
    <property type="match status" value="1"/>
</dbReference>
<dbReference type="PROSITE" id="PS50093">
    <property type="entry name" value="PKD"/>
    <property type="match status" value="1"/>
</dbReference>
<evidence type="ECO:0000313" key="2">
    <source>
        <dbReference type="EMBL" id="KPL81040.1"/>
    </source>
</evidence>
<dbReference type="OrthoDB" id="9802444at2"/>
<dbReference type="RefSeq" id="WP_152966196.1">
    <property type="nucleotide sequence ID" value="NZ_LGCL01000002.1"/>
</dbReference>
<dbReference type="SUPFAM" id="SSF49299">
    <property type="entry name" value="PKD domain"/>
    <property type="match status" value="1"/>
</dbReference>
<dbReference type="InterPro" id="IPR035986">
    <property type="entry name" value="PKD_dom_sf"/>
</dbReference>
<sequence length="938" mass="106337">MNLVCITALCLTLLTGLFQPESKGQIPSPSRNAAITASPFALPGDRISPAEVQFISNLAPSLEKSLDVFWDFGDGTFSEEFNPSHRYISGGEYHIAFQTRLENELVLESNFPLVIDQVANPRIIIDPYPSRTQAESLTLSGKIRVHDQVGIASFVWDQVSTDRAGFVENLSSDNTWELSIPLKPGTNEILFTATDEHANIGTKRIQIERVIKQPEIHDVVFSSTEIPVHTKLELTFDVLTSADNLFYEYDEDPPVGVVPRSGITVTAHILTPSGITVNQPAHYSKTAINLGSQNEPRMIEGDTGVWYVRFSPPETGEYQITLAAKDRSGEVEVDAGKFTAVSSNLPGNIEVCEKDYRYFCFANGELFFPSGPVTSEDLSAYPGSGINFARVWMAPIGAYSTTFSRWISNAKQMGNEGFEAALTAESHYPAHELSQKLDAEEGNRIWLGWIEGDRFPYQLDTGATYLVKLRISARNMQGPLDSNRPYGLMLINHPWIDDDSKILWEDYPSLVPVIQTDRDWHTLLAYYRPGQLQSPAPYFSLVLSNMASGEVFIDEFSIRKVTSDGNPSGEVIFNSNANIHTYVESKAAAYLDQLIANGEEAGVFFKFVVHDKNDWIQNHLKANGQFSTEGDGYFQPENTKANWLLRQWWRYVASRWGYSTSIHSWELLNEGPPDSQEHYNLAQQFGKFMHSVDAHPHLVTTSFWYGWEESFWKDAESYPDIDYADYHLYVTEKSDFSNIVEWKNRLGATIYSSAVEMPVMLGELGFFLPDQPEFRRLVLQDTQGLWFRDLIWSQLADTVIFTPAYWWNEHLNQIDYLPIAQAFNNFVKDIPFQQGGFSAAEVEIESSQWTAVGQISTNFNYAAIWLHRLKPPSWLSRLSRPVKVYIQVAPSQKYQVRWYDTLSSRLLYTEYMESNSSGILELHIWDPDADVAVKIRKQ</sequence>
<evidence type="ECO:0000259" key="1">
    <source>
        <dbReference type="PROSITE" id="PS50093"/>
    </source>
</evidence>
<dbReference type="AlphaFoldDB" id="A0A0P6XL88"/>
<dbReference type="Gene3D" id="3.20.20.80">
    <property type="entry name" value="Glycosidases"/>
    <property type="match status" value="1"/>
</dbReference>
<dbReference type="Gene3D" id="2.60.40.10">
    <property type="entry name" value="Immunoglobulins"/>
    <property type="match status" value="3"/>
</dbReference>
<dbReference type="Pfam" id="PF18911">
    <property type="entry name" value="PKD_4"/>
    <property type="match status" value="1"/>
</dbReference>
<keyword evidence="3" id="KW-1185">Reference proteome</keyword>
<organism evidence="2 3">
    <name type="scientific">Ornatilinea apprima</name>
    <dbReference type="NCBI Taxonomy" id="1134406"/>
    <lineage>
        <taxon>Bacteria</taxon>
        <taxon>Bacillati</taxon>
        <taxon>Chloroflexota</taxon>
        <taxon>Anaerolineae</taxon>
        <taxon>Anaerolineales</taxon>
        <taxon>Anaerolineaceae</taxon>
        <taxon>Ornatilinea</taxon>
    </lineage>
</organism>
<name>A0A0P6XL88_9CHLR</name>
<dbReference type="EMBL" id="LGCL01000002">
    <property type="protein sequence ID" value="KPL81040.1"/>
    <property type="molecule type" value="Genomic_DNA"/>
</dbReference>
<accession>A0A0P6XL88</accession>
<dbReference type="InterPro" id="IPR017853">
    <property type="entry name" value="GH"/>
</dbReference>
<gene>
    <name evidence="2" type="ORF">ADN00_00425</name>
</gene>
<protein>
    <recommendedName>
        <fullName evidence="1">PKD domain-containing protein</fullName>
    </recommendedName>
</protein>
<dbReference type="STRING" id="1134406.ADN00_00425"/>
<dbReference type="InterPro" id="IPR000601">
    <property type="entry name" value="PKD_dom"/>
</dbReference>
<comment type="caution">
    <text evidence="2">The sequence shown here is derived from an EMBL/GenBank/DDBJ whole genome shotgun (WGS) entry which is preliminary data.</text>
</comment>
<dbReference type="Proteomes" id="UP000050417">
    <property type="component" value="Unassembled WGS sequence"/>
</dbReference>
<evidence type="ECO:0000313" key="3">
    <source>
        <dbReference type="Proteomes" id="UP000050417"/>
    </source>
</evidence>
<dbReference type="InterPro" id="IPR013783">
    <property type="entry name" value="Ig-like_fold"/>
</dbReference>